<feature type="chain" id="PRO_5015737671" evidence="12">
    <location>
        <begin position="24"/>
        <end position="213"/>
    </location>
</feature>
<comment type="similarity">
    <text evidence="9">Belongs to the early nodulin-like (ENODL) family.</text>
</comment>
<keyword evidence="11" id="KW-0812">Transmembrane</keyword>
<evidence type="ECO:0000256" key="10">
    <source>
        <dbReference type="SAM" id="MobiDB-lite"/>
    </source>
</evidence>
<dbReference type="GO" id="GO:0005886">
    <property type="term" value="C:plasma membrane"/>
    <property type="evidence" value="ECO:0007669"/>
    <property type="project" value="UniProtKB-SubCell"/>
</dbReference>
<dbReference type="PANTHER" id="PTHR33021:SF449">
    <property type="entry name" value="EARLY NODULIN-LIKE PROTEIN 2"/>
    <property type="match status" value="1"/>
</dbReference>
<dbReference type="STRING" id="35608.A0A2U1QGV3"/>
<evidence type="ECO:0000256" key="9">
    <source>
        <dbReference type="ARBA" id="ARBA00035011"/>
    </source>
</evidence>
<evidence type="ECO:0000259" key="13">
    <source>
        <dbReference type="PROSITE" id="PS51485"/>
    </source>
</evidence>
<evidence type="ECO:0000256" key="7">
    <source>
        <dbReference type="ARBA" id="ARBA00023180"/>
    </source>
</evidence>
<name>A0A2U1QGV3_ARTAN</name>
<evidence type="ECO:0000256" key="3">
    <source>
        <dbReference type="ARBA" id="ARBA00022622"/>
    </source>
</evidence>
<keyword evidence="3" id="KW-0336">GPI-anchor</keyword>
<dbReference type="Gene3D" id="2.60.40.420">
    <property type="entry name" value="Cupredoxins - blue copper proteins"/>
    <property type="match status" value="1"/>
</dbReference>
<evidence type="ECO:0000256" key="8">
    <source>
        <dbReference type="ARBA" id="ARBA00023288"/>
    </source>
</evidence>
<dbReference type="SUPFAM" id="SSF49503">
    <property type="entry name" value="Cupredoxins"/>
    <property type="match status" value="1"/>
</dbReference>
<evidence type="ECO:0000256" key="2">
    <source>
        <dbReference type="ARBA" id="ARBA00022475"/>
    </source>
</evidence>
<comment type="subcellular location">
    <subcellularLocation>
        <location evidence="1">Cell membrane</location>
        <topology evidence="1">Lipid-anchor</topology>
        <topology evidence="1">GPI-anchor</topology>
    </subcellularLocation>
</comment>
<organism evidence="14 15">
    <name type="scientific">Artemisia annua</name>
    <name type="common">Sweet wormwood</name>
    <dbReference type="NCBI Taxonomy" id="35608"/>
    <lineage>
        <taxon>Eukaryota</taxon>
        <taxon>Viridiplantae</taxon>
        <taxon>Streptophyta</taxon>
        <taxon>Embryophyta</taxon>
        <taxon>Tracheophyta</taxon>
        <taxon>Spermatophyta</taxon>
        <taxon>Magnoliopsida</taxon>
        <taxon>eudicotyledons</taxon>
        <taxon>Gunneridae</taxon>
        <taxon>Pentapetalae</taxon>
        <taxon>asterids</taxon>
        <taxon>campanulids</taxon>
        <taxon>Asterales</taxon>
        <taxon>Asteraceae</taxon>
        <taxon>Asteroideae</taxon>
        <taxon>Anthemideae</taxon>
        <taxon>Artemisiinae</taxon>
        <taxon>Artemisia</taxon>
    </lineage>
</organism>
<accession>A0A2U1QGV3</accession>
<evidence type="ECO:0000313" key="14">
    <source>
        <dbReference type="EMBL" id="PWA97251.1"/>
    </source>
</evidence>
<feature type="signal peptide" evidence="12">
    <location>
        <begin position="1"/>
        <end position="23"/>
    </location>
</feature>
<evidence type="ECO:0000256" key="6">
    <source>
        <dbReference type="ARBA" id="ARBA00023157"/>
    </source>
</evidence>
<dbReference type="InterPro" id="IPR008972">
    <property type="entry name" value="Cupredoxin"/>
</dbReference>
<evidence type="ECO:0000256" key="12">
    <source>
        <dbReference type="SAM" id="SignalP"/>
    </source>
</evidence>
<comment type="caution">
    <text evidence="14">The sequence shown here is derived from an EMBL/GenBank/DDBJ whole genome shotgun (WGS) entry which is preliminary data.</text>
</comment>
<protein>
    <submittedName>
        <fullName evidence="14">Early nodulin-like protein 3</fullName>
    </submittedName>
</protein>
<keyword evidence="6" id="KW-1015">Disulfide bond</keyword>
<keyword evidence="5 11" id="KW-0472">Membrane</keyword>
<keyword evidence="4 12" id="KW-0732">Signal</keyword>
<reference evidence="14 15" key="1">
    <citation type="journal article" date="2018" name="Mol. Plant">
        <title>The genome of Artemisia annua provides insight into the evolution of Asteraceae family and artemisinin biosynthesis.</title>
        <authorList>
            <person name="Shen Q."/>
            <person name="Zhang L."/>
            <person name="Liao Z."/>
            <person name="Wang S."/>
            <person name="Yan T."/>
            <person name="Shi P."/>
            <person name="Liu M."/>
            <person name="Fu X."/>
            <person name="Pan Q."/>
            <person name="Wang Y."/>
            <person name="Lv Z."/>
            <person name="Lu X."/>
            <person name="Zhang F."/>
            <person name="Jiang W."/>
            <person name="Ma Y."/>
            <person name="Chen M."/>
            <person name="Hao X."/>
            <person name="Li L."/>
            <person name="Tang Y."/>
            <person name="Lv G."/>
            <person name="Zhou Y."/>
            <person name="Sun X."/>
            <person name="Brodelius P.E."/>
            <person name="Rose J.K.C."/>
            <person name="Tang K."/>
        </authorList>
    </citation>
    <scope>NUCLEOTIDE SEQUENCE [LARGE SCALE GENOMIC DNA]</scope>
    <source>
        <strain evidence="15">cv. Huhao1</strain>
        <tissue evidence="14">Leaf</tissue>
    </source>
</reference>
<dbReference type="GO" id="GO:0009055">
    <property type="term" value="F:electron transfer activity"/>
    <property type="evidence" value="ECO:0007669"/>
    <property type="project" value="InterPro"/>
</dbReference>
<keyword evidence="15" id="KW-1185">Reference proteome</keyword>
<keyword evidence="11" id="KW-1133">Transmembrane helix</keyword>
<dbReference type="PANTHER" id="PTHR33021">
    <property type="entry name" value="BLUE COPPER PROTEIN"/>
    <property type="match status" value="1"/>
</dbReference>
<dbReference type="EMBL" id="PKPP01000134">
    <property type="protein sequence ID" value="PWA97251.1"/>
    <property type="molecule type" value="Genomic_DNA"/>
</dbReference>
<sequence>MASLHKYLSIFITFFLFCCSCNAYNFNVGGKNGWTIPPSESYNQWAGRLRFNVNDTLHFKYNGGSDSVMVVNNGDYDNCNTNNPITTLTGGDSYYNLNHSGPFYFISGNKSNCDQGQKLIVVVISPKKIATPPAATAPAMSPASSPESGIVMPSSPVGSPGEGVASSPTMNPADANAPAGAVPGGTSPAARLPVSVMLSVTLVMMLFGLGWLN</sequence>
<evidence type="ECO:0000313" key="15">
    <source>
        <dbReference type="Proteomes" id="UP000245207"/>
    </source>
</evidence>
<evidence type="ECO:0000256" key="11">
    <source>
        <dbReference type="SAM" id="Phobius"/>
    </source>
</evidence>
<dbReference type="InterPro" id="IPR039391">
    <property type="entry name" value="Phytocyanin-like"/>
</dbReference>
<dbReference type="InterPro" id="IPR003245">
    <property type="entry name" value="Phytocyanin_dom"/>
</dbReference>
<keyword evidence="8" id="KW-0449">Lipoprotein</keyword>
<feature type="domain" description="Phytocyanin" evidence="13">
    <location>
        <begin position="24"/>
        <end position="125"/>
    </location>
</feature>
<dbReference type="Pfam" id="PF02298">
    <property type="entry name" value="Cu_bind_like"/>
    <property type="match status" value="1"/>
</dbReference>
<proteinExistence type="inferred from homology"/>
<keyword evidence="2" id="KW-1003">Cell membrane</keyword>
<dbReference type="AlphaFoldDB" id="A0A2U1QGV3"/>
<evidence type="ECO:0000256" key="4">
    <source>
        <dbReference type="ARBA" id="ARBA00022729"/>
    </source>
</evidence>
<dbReference type="CDD" id="cd11019">
    <property type="entry name" value="OsENODL1_like"/>
    <property type="match status" value="1"/>
</dbReference>
<dbReference type="GO" id="GO:0098552">
    <property type="term" value="C:side of membrane"/>
    <property type="evidence" value="ECO:0007669"/>
    <property type="project" value="UniProtKB-KW"/>
</dbReference>
<dbReference type="InterPro" id="IPR041846">
    <property type="entry name" value="ENL_dom"/>
</dbReference>
<dbReference type="FunFam" id="2.60.40.420:FF:000010">
    <property type="entry name" value="Early nodulin-like protein 1"/>
    <property type="match status" value="1"/>
</dbReference>
<feature type="region of interest" description="Disordered" evidence="10">
    <location>
        <begin position="134"/>
        <end position="182"/>
    </location>
</feature>
<keyword evidence="7" id="KW-0325">Glycoprotein</keyword>
<evidence type="ECO:0000256" key="5">
    <source>
        <dbReference type="ARBA" id="ARBA00023136"/>
    </source>
</evidence>
<feature type="compositionally biased region" description="Low complexity" evidence="10">
    <location>
        <begin position="134"/>
        <end position="146"/>
    </location>
</feature>
<feature type="transmembrane region" description="Helical" evidence="11">
    <location>
        <begin position="192"/>
        <end position="212"/>
    </location>
</feature>
<dbReference type="OrthoDB" id="2015640at2759"/>
<evidence type="ECO:0000256" key="1">
    <source>
        <dbReference type="ARBA" id="ARBA00004609"/>
    </source>
</evidence>
<gene>
    <name evidence="14" type="ORF">CTI12_AA031120</name>
</gene>
<dbReference type="PROSITE" id="PS51485">
    <property type="entry name" value="PHYTOCYANIN"/>
    <property type="match status" value="1"/>
</dbReference>
<dbReference type="Proteomes" id="UP000245207">
    <property type="component" value="Unassembled WGS sequence"/>
</dbReference>